<dbReference type="RefSeq" id="WP_109015793.1">
    <property type="nucleotide sequence ID" value="NZ_BDOQ01000008.1"/>
</dbReference>
<protein>
    <submittedName>
        <fullName evidence="1">Transaldolase</fullName>
    </submittedName>
</protein>
<accession>A0A2R5F8N0</accession>
<dbReference type="Proteomes" id="UP000245081">
    <property type="component" value="Unassembled WGS sequence"/>
</dbReference>
<dbReference type="AlphaFoldDB" id="A0A2R5F8N0"/>
<organism evidence="1 2">
    <name type="scientific">Novimethylophilus kurashikiensis</name>
    <dbReference type="NCBI Taxonomy" id="1825523"/>
    <lineage>
        <taxon>Bacteria</taxon>
        <taxon>Pseudomonadati</taxon>
        <taxon>Pseudomonadota</taxon>
        <taxon>Betaproteobacteria</taxon>
        <taxon>Nitrosomonadales</taxon>
        <taxon>Methylophilaceae</taxon>
        <taxon>Novimethylophilus</taxon>
    </lineage>
</organism>
<comment type="caution">
    <text evidence="1">The sequence shown here is derived from an EMBL/GenBank/DDBJ whole genome shotgun (WGS) entry which is preliminary data.</text>
</comment>
<reference evidence="1 2" key="1">
    <citation type="journal article" date="2018" name="Environ. Microbiol.">
        <title>Isolation and genomic characterization of Novimethylophilus kurashikiensis gen. nov. sp. nov., a new lanthanide-dependent methylotrophic species of Methylophilaceae.</title>
        <authorList>
            <person name="Lv H."/>
            <person name="Sahin N."/>
            <person name="Tani A."/>
        </authorList>
    </citation>
    <scope>NUCLEOTIDE SEQUENCE [LARGE SCALE GENOMIC DNA]</scope>
    <source>
        <strain evidence="1 2">La2-4</strain>
    </source>
</reference>
<evidence type="ECO:0000313" key="2">
    <source>
        <dbReference type="Proteomes" id="UP000245081"/>
    </source>
</evidence>
<evidence type="ECO:0000313" key="1">
    <source>
        <dbReference type="EMBL" id="GBG14602.1"/>
    </source>
</evidence>
<name>A0A2R5F8N0_9PROT</name>
<gene>
    <name evidence="1" type="ORF">NMK_2201</name>
</gene>
<dbReference type="EMBL" id="BDOQ01000008">
    <property type="protein sequence ID" value="GBG14602.1"/>
    <property type="molecule type" value="Genomic_DNA"/>
</dbReference>
<keyword evidence="2" id="KW-1185">Reference proteome</keyword>
<proteinExistence type="predicted"/>
<sequence length="156" mass="17098">MDLETYRKYWHAVSPRMLELMAALHAALADILPDEGLSITKPILMTNADEWSVSMDIKQNSSDASILGLDFKLLDGDIQDGDGGCGIALTLTGYTGLLMGGYYPGNYTPEAFTDDEAVLLERVEGLPLDRFPELVRSALKNPVLLNTLKEDGINLH</sequence>